<dbReference type="GO" id="GO:0005737">
    <property type="term" value="C:cytoplasm"/>
    <property type="evidence" value="ECO:0007669"/>
    <property type="project" value="TreeGrafter"/>
</dbReference>
<gene>
    <name evidence="3" type="ORF">SACU0126_LOCUS35949</name>
</gene>
<proteinExistence type="predicted"/>
<dbReference type="SUPFAM" id="SSF143503">
    <property type="entry name" value="PUG domain-like"/>
    <property type="match status" value="1"/>
</dbReference>
<dbReference type="InterPro" id="IPR018997">
    <property type="entry name" value="PUB_domain"/>
</dbReference>
<dbReference type="SMART" id="SM00580">
    <property type="entry name" value="PUG"/>
    <property type="match status" value="1"/>
</dbReference>
<feature type="domain" description="PUB" evidence="2">
    <location>
        <begin position="22"/>
        <end position="95"/>
    </location>
</feature>
<dbReference type="PANTHER" id="PTHR23153">
    <property type="entry name" value="UBX-RELATED"/>
    <property type="match status" value="1"/>
</dbReference>
<dbReference type="Pfam" id="PF09409">
    <property type="entry name" value="PUB"/>
    <property type="match status" value="1"/>
</dbReference>
<dbReference type="Gene3D" id="1.20.58.2190">
    <property type="match status" value="1"/>
</dbReference>
<evidence type="ECO:0000256" key="1">
    <source>
        <dbReference type="SAM" id="MobiDB-lite"/>
    </source>
</evidence>
<accession>A0A7S3U5Z9</accession>
<feature type="region of interest" description="Disordered" evidence="1">
    <location>
        <begin position="163"/>
        <end position="193"/>
    </location>
</feature>
<name>A0A7S3U5Z9_9SPIT</name>
<sequence>MAAANTMIAALKTVAGNEWEKQEMCYVTLMKVLEHIIQAPAEQKFRHLRTSNAALRAKLLDVPGTRDFLSAVGFVEEQEGEILAFNPPSCEGLKAALEVLRRHTEEEKMNELRRERDVRIAAAKAEEHKLRPLHEAHLTKERREAIKQELELDRQEWAAEQRLHPATESEAPHELPFGVREGDASYMRKAGGC</sequence>
<evidence type="ECO:0000259" key="2">
    <source>
        <dbReference type="Pfam" id="PF09409"/>
    </source>
</evidence>
<protein>
    <recommendedName>
        <fullName evidence="2">PUB domain-containing protein</fullName>
    </recommendedName>
</protein>
<feature type="compositionally biased region" description="Basic and acidic residues" evidence="1">
    <location>
        <begin position="163"/>
        <end position="173"/>
    </location>
</feature>
<dbReference type="CDD" id="cd09212">
    <property type="entry name" value="PUB"/>
    <property type="match status" value="1"/>
</dbReference>
<evidence type="ECO:0000313" key="3">
    <source>
        <dbReference type="EMBL" id="CAE0604182.1"/>
    </source>
</evidence>
<dbReference type="PANTHER" id="PTHR23153:SF38">
    <property type="entry name" value="UBX DOMAIN-CONTAINING PROTEIN 6"/>
    <property type="match status" value="1"/>
</dbReference>
<dbReference type="AlphaFoldDB" id="A0A7S3U5Z9"/>
<dbReference type="EMBL" id="HBIQ01113402">
    <property type="protein sequence ID" value="CAE0604182.1"/>
    <property type="molecule type" value="Transcribed_RNA"/>
</dbReference>
<reference evidence="3" key="1">
    <citation type="submission" date="2021-01" db="EMBL/GenBank/DDBJ databases">
        <authorList>
            <person name="Corre E."/>
            <person name="Pelletier E."/>
            <person name="Niang G."/>
            <person name="Scheremetjew M."/>
            <person name="Finn R."/>
            <person name="Kale V."/>
            <person name="Holt S."/>
            <person name="Cochrane G."/>
            <person name="Meng A."/>
            <person name="Brown T."/>
            <person name="Cohen L."/>
        </authorList>
    </citation>
    <scope>NUCLEOTIDE SEQUENCE</scope>
    <source>
        <strain evidence="3">SPMC142</strain>
    </source>
</reference>
<organism evidence="3">
    <name type="scientific">Strombidinopsis acuminata</name>
    <dbReference type="NCBI Taxonomy" id="141414"/>
    <lineage>
        <taxon>Eukaryota</taxon>
        <taxon>Sar</taxon>
        <taxon>Alveolata</taxon>
        <taxon>Ciliophora</taxon>
        <taxon>Intramacronucleata</taxon>
        <taxon>Spirotrichea</taxon>
        <taxon>Choreotrichia</taxon>
        <taxon>Choreotrichida</taxon>
        <taxon>Strombidinopsidae</taxon>
        <taxon>Strombidinopsis</taxon>
    </lineage>
</organism>
<dbReference type="InterPro" id="IPR036339">
    <property type="entry name" value="PUB-like_dom_sf"/>
</dbReference>